<reference evidence="3 4" key="1">
    <citation type="submission" date="2019-04" db="EMBL/GenBank/DDBJ databases">
        <title>Sphingobacterium olei sp. nov., isolated from oil-contaminated soil.</title>
        <authorList>
            <person name="Liu B."/>
        </authorList>
    </citation>
    <scope>NUCLEOTIDE SEQUENCE [LARGE SCALE GENOMIC DNA]</scope>
    <source>
        <strain evidence="3 4">Y3L14</strain>
    </source>
</reference>
<dbReference type="Gene3D" id="3.40.50.2300">
    <property type="match status" value="1"/>
</dbReference>
<protein>
    <submittedName>
        <fullName evidence="3">Response regulator</fullName>
    </submittedName>
</protein>
<organism evidence="3 4">
    <name type="scientific">Sphingobacterium alkalisoli</name>
    <dbReference type="NCBI Taxonomy" id="1874115"/>
    <lineage>
        <taxon>Bacteria</taxon>
        <taxon>Pseudomonadati</taxon>
        <taxon>Bacteroidota</taxon>
        <taxon>Sphingobacteriia</taxon>
        <taxon>Sphingobacteriales</taxon>
        <taxon>Sphingobacteriaceae</taxon>
        <taxon>Sphingobacterium</taxon>
    </lineage>
</organism>
<dbReference type="PANTHER" id="PTHR44520">
    <property type="entry name" value="RESPONSE REGULATOR RCP1-RELATED"/>
    <property type="match status" value="1"/>
</dbReference>
<dbReference type="EMBL" id="SUKA01000004">
    <property type="protein sequence ID" value="TJY64364.1"/>
    <property type="molecule type" value="Genomic_DNA"/>
</dbReference>
<evidence type="ECO:0000313" key="4">
    <source>
        <dbReference type="Proteomes" id="UP000309872"/>
    </source>
</evidence>
<gene>
    <name evidence="3" type="ORF">FAZ19_14260</name>
</gene>
<sequence>MNYKRVLVIDDAKIDRYMAEKIMKKYDFTDTVVMVESAMDGLELLEACLENPGSLPELIFLDINMPQMSGFDFLDEYARFPEHIKKKCIIIMLSSSIHPEDKYRAMESPYVYKFLSKPLNADKLQEVSQII</sequence>
<dbReference type="SUPFAM" id="SSF52172">
    <property type="entry name" value="CheY-like"/>
    <property type="match status" value="1"/>
</dbReference>
<dbReference type="RefSeq" id="WP_136821424.1">
    <property type="nucleotide sequence ID" value="NZ_BMJX01000004.1"/>
</dbReference>
<dbReference type="GO" id="GO:0000160">
    <property type="term" value="P:phosphorelay signal transduction system"/>
    <property type="evidence" value="ECO:0007669"/>
    <property type="project" value="InterPro"/>
</dbReference>
<feature type="modified residue" description="4-aspartylphosphate" evidence="1">
    <location>
        <position position="62"/>
    </location>
</feature>
<proteinExistence type="predicted"/>
<dbReference type="Pfam" id="PF00072">
    <property type="entry name" value="Response_reg"/>
    <property type="match status" value="1"/>
</dbReference>
<evidence type="ECO:0000259" key="2">
    <source>
        <dbReference type="PROSITE" id="PS50110"/>
    </source>
</evidence>
<dbReference type="SMART" id="SM00448">
    <property type="entry name" value="REC"/>
    <property type="match status" value="1"/>
</dbReference>
<feature type="domain" description="Response regulatory" evidence="2">
    <location>
        <begin position="5"/>
        <end position="131"/>
    </location>
</feature>
<keyword evidence="1" id="KW-0597">Phosphoprotein</keyword>
<dbReference type="CDD" id="cd17546">
    <property type="entry name" value="REC_hyHK_CKI1_RcsC-like"/>
    <property type="match status" value="1"/>
</dbReference>
<dbReference type="PANTHER" id="PTHR44520:SF2">
    <property type="entry name" value="RESPONSE REGULATOR RCP1"/>
    <property type="match status" value="1"/>
</dbReference>
<dbReference type="AlphaFoldDB" id="A0A4U0H034"/>
<dbReference type="Proteomes" id="UP000309872">
    <property type="component" value="Unassembled WGS sequence"/>
</dbReference>
<accession>A0A4U0H034</accession>
<keyword evidence="4" id="KW-1185">Reference proteome</keyword>
<comment type="caution">
    <text evidence="3">The sequence shown here is derived from an EMBL/GenBank/DDBJ whole genome shotgun (WGS) entry which is preliminary data.</text>
</comment>
<evidence type="ECO:0000256" key="1">
    <source>
        <dbReference type="PROSITE-ProRule" id="PRU00169"/>
    </source>
</evidence>
<dbReference type="OrthoDB" id="1121174at2"/>
<dbReference type="InterPro" id="IPR052893">
    <property type="entry name" value="TCS_response_regulator"/>
</dbReference>
<dbReference type="InterPro" id="IPR001789">
    <property type="entry name" value="Sig_transdc_resp-reg_receiver"/>
</dbReference>
<dbReference type="PROSITE" id="PS50110">
    <property type="entry name" value="RESPONSE_REGULATORY"/>
    <property type="match status" value="1"/>
</dbReference>
<evidence type="ECO:0000313" key="3">
    <source>
        <dbReference type="EMBL" id="TJY64364.1"/>
    </source>
</evidence>
<dbReference type="InterPro" id="IPR011006">
    <property type="entry name" value="CheY-like_superfamily"/>
</dbReference>
<name>A0A4U0H034_9SPHI</name>